<dbReference type="EMBL" id="DUFG01000013">
    <property type="protein sequence ID" value="HIH08199.1"/>
    <property type="molecule type" value="Genomic_DNA"/>
</dbReference>
<dbReference type="Proteomes" id="UP000577419">
    <property type="component" value="Unassembled WGS sequence"/>
</dbReference>
<sequence length="511" mass="58079">MAPNIVFVSNASYLPEKRQIVVEFSNKDKKISRGFSFFPFAFISRQSVSAIALHELVLQHNHKRFKFEVLDDSSTMLVAATFDDLKIISILLEEKFGFKPLLLNPVTQFFAERNWSFFDSFQLIDGELEKVHGIELPATASFFQGNSVEDLFGELQESGTNAEKEFIQKICLSNILSVPPQLVPSESFLQAEALLEKIFFKSHFPVNVRKPEKEFKEKRAEIRGLFSDVAELSFQGVWSTLLTFPFFNLGFESINCSCCKPDSVEETNLLPNSLVNCRFNVDGTYFVPTMGDWGTEFHNSRPSQAERNFYKKEWNLSSFPAGPFFRGQLELLPFPDAVLLKSNETVSFASTGHILKWFCKKRESFLSVEVSALNRQAALHLKSLESLNKQLISSHGILFSSREKTGFGVAFRESFAESINSLLFQLPVVLSSKNSRFYSYELAEALDWIQASVLQNFKDFAEKQGSKQIHRDSSRVFVKTKTPLLLVERFSSKQGIPRPLVKKTLKIASFG</sequence>
<gene>
    <name evidence="1" type="ORF">HA237_02390</name>
</gene>
<reference evidence="2" key="1">
    <citation type="journal article" date="2020" name="bioRxiv">
        <title>A rank-normalized archaeal taxonomy based on genome phylogeny resolves widespread incomplete and uneven classifications.</title>
        <authorList>
            <person name="Rinke C."/>
            <person name="Chuvochina M."/>
            <person name="Mussig A.J."/>
            <person name="Chaumeil P.-A."/>
            <person name="Waite D.W."/>
            <person name="Whitman W.B."/>
            <person name="Parks D.H."/>
            <person name="Hugenholtz P."/>
        </authorList>
    </citation>
    <scope>NUCLEOTIDE SEQUENCE [LARGE SCALE GENOMIC DNA]</scope>
</reference>
<accession>A0A7J4IV18</accession>
<evidence type="ECO:0000313" key="2">
    <source>
        <dbReference type="Proteomes" id="UP000577419"/>
    </source>
</evidence>
<comment type="caution">
    <text evidence="1">The sequence shown here is derived from an EMBL/GenBank/DDBJ whole genome shotgun (WGS) entry which is preliminary data.</text>
</comment>
<protein>
    <submittedName>
        <fullName evidence="1">Uncharacterized protein</fullName>
    </submittedName>
</protein>
<name>A0A7J4IV18_9ARCH</name>
<evidence type="ECO:0000313" key="1">
    <source>
        <dbReference type="EMBL" id="HIH08199.1"/>
    </source>
</evidence>
<dbReference type="AlphaFoldDB" id="A0A7J4IV18"/>
<proteinExistence type="predicted"/>
<organism evidence="1 2">
    <name type="scientific">Candidatus Iainarchaeum sp</name>
    <dbReference type="NCBI Taxonomy" id="3101447"/>
    <lineage>
        <taxon>Archaea</taxon>
        <taxon>Candidatus Iainarchaeota</taxon>
        <taxon>Candidatus Iainarchaeia</taxon>
        <taxon>Candidatus Iainarchaeales</taxon>
        <taxon>Candidatus Iainarchaeaceae</taxon>
        <taxon>Candidatus Iainarchaeum</taxon>
    </lineage>
</organism>